<dbReference type="GO" id="GO:0006313">
    <property type="term" value="P:DNA transposition"/>
    <property type="evidence" value="ECO:0007669"/>
    <property type="project" value="InterPro"/>
</dbReference>
<dbReference type="RefSeq" id="WP_011524550.1">
    <property type="nucleotide sequence ID" value="NC_008009.1"/>
</dbReference>
<evidence type="ECO:0000313" key="5">
    <source>
        <dbReference type="Proteomes" id="UP000002432"/>
    </source>
</evidence>
<gene>
    <name evidence="4" type="ordered locus">Acid345_3751</name>
</gene>
<accession>Q1IK49</accession>
<dbReference type="InterPro" id="IPR003346">
    <property type="entry name" value="Transposase_20"/>
</dbReference>
<organism evidence="4 5">
    <name type="scientific">Koribacter versatilis (strain Ellin345)</name>
    <dbReference type="NCBI Taxonomy" id="204669"/>
    <lineage>
        <taxon>Bacteria</taxon>
        <taxon>Pseudomonadati</taxon>
        <taxon>Acidobacteriota</taxon>
        <taxon>Terriglobia</taxon>
        <taxon>Terriglobales</taxon>
        <taxon>Candidatus Korobacteraceae</taxon>
        <taxon>Candidatus Korobacter</taxon>
    </lineage>
</organism>
<dbReference type="InterPro" id="IPR002525">
    <property type="entry name" value="Transp_IS110-like_N"/>
</dbReference>
<feature type="coiled-coil region" evidence="1">
    <location>
        <begin position="178"/>
        <end position="205"/>
    </location>
</feature>
<keyword evidence="1" id="KW-0175">Coiled coil</keyword>
<dbReference type="Pfam" id="PF01548">
    <property type="entry name" value="DEDD_Tnp_IS110"/>
    <property type="match status" value="1"/>
</dbReference>
<dbReference type="eggNOG" id="COG3547">
    <property type="taxonomic scope" value="Bacteria"/>
</dbReference>
<dbReference type="GO" id="GO:0004803">
    <property type="term" value="F:transposase activity"/>
    <property type="evidence" value="ECO:0007669"/>
    <property type="project" value="InterPro"/>
</dbReference>
<dbReference type="PANTHER" id="PTHR33055:SF13">
    <property type="entry name" value="TRANSPOSASE"/>
    <property type="match status" value="1"/>
</dbReference>
<dbReference type="EMBL" id="CP000360">
    <property type="protein sequence ID" value="ABF42751.1"/>
    <property type="molecule type" value="Genomic_DNA"/>
</dbReference>
<feature type="domain" description="Transposase IS116/IS110/IS902 C-terminal" evidence="3">
    <location>
        <begin position="209"/>
        <end position="295"/>
    </location>
</feature>
<proteinExistence type="predicted"/>
<evidence type="ECO:0000256" key="1">
    <source>
        <dbReference type="SAM" id="Coils"/>
    </source>
</evidence>
<dbReference type="KEGG" id="aba:Acid345_3751"/>
<dbReference type="InterPro" id="IPR047650">
    <property type="entry name" value="Transpos_IS110"/>
</dbReference>
<reference evidence="4 5" key="1">
    <citation type="journal article" date="2009" name="Appl. Environ. Microbiol.">
        <title>Three genomes from the phylum Acidobacteria provide insight into the lifestyles of these microorganisms in soils.</title>
        <authorList>
            <person name="Ward N.L."/>
            <person name="Challacombe J.F."/>
            <person name="Janssen P.H."/>
            <person name="Henrissat B."/>
            <person name="Coutinho P.M."/>
            <person name="Wu M."/>
            <person name="Xie G."/>
            <person name="Haft D.H."/>
            <person name="Sait M."/>
            <person name="Badger J."/>
            <person name="Barabote R.D."/>
            <person name="Bradley B."/>
            <person name="Brettin T.S."/>
            <person name="Brinkac L.M."/>
            <person name="Bruce D."/>
            <person name="Creasy T."/>
            <person name="Daugherty S.C."/>
            <person name="Davidsen T.M."/>
            <person name="DeBoy R.T."/>
            <person name="Detter J.C."/>
            <person name="Dodson R.J."/>
            <person name="Durkin A.S."/>
            <person name="Ganapathy A."/>
            <person name="Gwinn-Giglio M."/>
            <person name="Han C.S."/>
            <person name="Khouri H."/>
            <person name="Kiss H."/>
            <person name="Kothari S.P."/>
            <person name="Madupu R."/>
            <person name="Nelson K.E."/>
            <person name="Nelson W.C."/>
            <person name="Paulsen I."/>
            <person name="Penn K."/>
            <person name="Ren Q."/>
            <person name="Rosovitz M.J."/>
            <person name="Selengut J.D."/>
            <person name="Shrivastava S."/>
            <person name="Sullivan S.A."/>
            <person name="Tapia R."/>
            <person name="Thompson L.S."/>
            <person name="Watkins K.L."/>
            <person name="Yang Q."/>
            <person name="Yu C."/>
            <person name="Zafar N."/>
            <person name="Zhou L."/>
            <person name="Kuske C.R."/>
        </authorList>
    </citation>
    <scope>NUCLEOTIDE SEQUENCE [LARGE SCALE GENOMIC DNA]</scope>
    <source>
        <strain evidence="4 5">Ellin345</strain>
    </source>
</reference>
<dbReference type="AlphaFoldDB" id="Q1IK49"/>
<evidence type="ECO:0000259" key="2">
    <source>
        <dbReference type="Pfam" id="PF01548"/>
    </source>
</evidence>
<dbReference type="EnsemblBacteria" id="ABF42751">
    <property type="protein sequence ID" value="ABF42751"/>
    <property type="gene ID" value="Acid345_3751"/>
</dbReference>
<dbReference type="HOGENOM" id="CLU_036902_3_1_0"/>
<sequence length="348" mass="40000">MRIIGCDLHARQQTIAMLDVETGELEERRLEHEGDQVRAFYAGLPRPVRVGIEATGAMQWFLELMEELEVECVVGHPAQIRAGEPRKQKNDRRDARLLLRLLAENRFPKIWMPSMEQRDVRALLRHREQWVRIRVRLQNALQSIALTHGIRRGASLWSKAGQRTIGELALPPLSGMRRDELMRLRVQLHQEIERLDKEAERVARERPLARLLMTHPGVGPITSLATEVFLGDATRFADGKAVASYVGMIPCEHSSAGKQRLGKLTKQGNAMLRMLWCEAARHAVIKDEDLRRFYRRKLAQKGLGIALVAAARKLGVRLWIMLREEIDYEEFCRRGRQRGEAQAERPAR</sequence>
<dbReference type="OrthoDB" id="105383at2"/>
<dbReference type="GO" id="GO:0003677">
    <property type="term" value="F:DNA binding"/>
    <property type="evidence" value="ECO:0007669"/>
    <property type="project" value="InterPro"/>
</dbReference>
<name>Q1IK49_KORVE</name>
<dbReference type="Pfam" id="PF02371">
    <property type="entry name" value="Transposase_20"/>
    <property type="match status" value="1"/>
</dbReference>
<keyword evidence="5" id="KW-1185">Reference proteome</keyword>
<dbReference type="Proteomes" id="UP000002432">
    <property type="component" value="Chromosome"/>
</dbReference>
<dbReference type="PANTHER" id="PTHR33055">
    <property type="entry name" value="TRANSPOSASE FOR INSERTION SEQUENCE ELEMENT IS1111A"/>
    <property type="match status" value="1"/>
</dbReference>
<feature type="domain" description="Transposase IS110-like N-terminal" evidence="2">
    <location>
        <begin position="4"/>
        <end position="144"/>
    </location>
</feature>
<dbReference type="NCBIfam" id="NF033542">
    <property type="entry name" value="transpos_IS110"/>
    <property type="match status" value="1"/>
</dbReference>
<evidence type="ECO:0000259" key="3">
    <source>
        <dbReference type="Pfam" id="PF02371"/>
    </source>
</evidence>
<protein>
    <submittedName>
        <fullName evidence="4">Transposase IS116/IS110/IS902</fullName>
    </submittedName>
</protein>
<evidence type="ECO:0000313" key="4">
    <source>
        <dbReference type="EMBL" id="ABF42751.1"/>
    </source>
</evidence>